<feature type="non-terminal residue" evidence="2">
    <location>
        <position position="1"/>
    </location>
</feature>
<feature type="compositionally biased region" description="Polar residues" evidence="1">
    <location>
        <begin position="21"/>
        <end position="42"/>
    </location>
</feature>
<proteinExistence type="evidence at transcript level"/>
<sequence>AMQQAVVIKPSPQPPVPQQPLSAQTLPQEPTVQQPALPQQQVTPHQMVMVPDTQQRLPTEAERLATVETAASQSAVQQQTSVTQQPATALPSQVQQSVAVAATAVPMLEQAVVVPSAQESFPVQQVMVTTVPTSGGSQAAAAVAVPIQRLLEQSLLGLQPGQQLVLQQLPLQLAQQLGIAQQHGMAQKPGTAQQPGMAQQLVVPISQAMLLQSTVQQAMGQSAALQQQAAQLLTIQKSALPTVQQQQSASIPRPTTVQVSTEQVLASSVITSGQASTQAVHIAPLQQPVMVQAMQPKEGVNEQLLVPLQVTEGQSLPVQQPLAGQIVLQALPSQQVQKPLVEQTVALQPAFNESQPPLPVAPQPMAPQPVAQQPVAQQPVAQQPVA</sequence>
<feature type="region of interest" description="Disordered" evidence="1">
    <location>
        <begin position="352"/>
        <end position="386"/>
    </location>
</feature>
<dbReference type="AlphaFoldDB" id="A0A1E1X3U6"/>
<name>A0A1E1X3U6_9ACAR</name>
<reference evidence="2" key="1">
    <citation type="journal article" date="2017" name="Front. Cell. Infect. Microbiol.">
        <title>The Distinct Transcriptional Response of the Midgut of Amblyomma sculptum and Amblyomma aureolatum Ticks to Rickettsia rickettsii Correlates to Their Differences in Susceptibility to Infection.</title>
        <authorList>
            <person name="Martins L.A."/>
            <person name="Galletti M.F.B.M."/>
            <person name="Ribeiro J.M."/>
            <person name="Fujita A."/>
            <person name="Costa F.B."/>
            <person name="Labruna M.B."/>
            <person name="Daffre S."/>
            <person name="Fogaca A.C."/>
        </authorList>
    </citation>
    <scope>NUCLEOTIDE SEQUENCE</scope>
</reference>
<evidence type="ECO:0000313" key="2">
    <source>
        <dbReference type="EMBL" id="JAT93935.1"/>
    </source>
</evidence>
<organism evidence="2">
    <name type="scientific">Amblyomma aureolatum</name>
    <dbReference type="NCBI Taxonomy" id="187763"/>
    <lineage>
        <taxon>Eukaryota</taxon>
        <taxon>Metazoa</taxon>
        <taxon>Ecdysozoa</taxon>
        <taxon>Arthropoda</taxon>
        <taxon>Chelicerata</taxon>
        <taxon>Arachnida</taxon>
        <taxon>Acari</taxon>
        <taxon>Parasitiformes</taxon>
        <taxon>Ixodida</taxon>
        <taxon>Ixodoidea</taxon>
        <taxon>Ixodidae</taxon>
        <taxon>Amblyomminae</taxon>
        <taxon>Amblyomma</taxon>
    </lineage>
</organism>
<feature type="region of interest" description="Disordered" evidence="1">
    <location>
        <begin position="1"/>
        <end position="42"/>
    </location>
</feature>
<accession>A0A1E1X3U6</accession>
<feature type="compositionally biased region" description="Pro residues" evidence="1">
    <location>
        <begin position="356"/>
        <end position="367"/>
    </location>
</feature>
<evidence type="ECO:0000256" key="1">
    <source>
        <dbReference type="SAM" id="MobiDB-lite"/>
    </source>
</evidence>
<feature type="compositionally biased region" description="Low complexity" evidence="1">
    <location>
        <begin position="368"/>
        <end position="386"/>
    </location>
</feature>
<feature type="non-terminal residue" evidence="2">
    <location>
        <position position="386"/>
    </location>
</feature>
<dbReference type="EMBL" id="GFAC01005253">
    <property type="protein sequence ID" value="JAT93935.1"/>
    <property type="molecule type" value="mRNA"/>
</dbReference>
<protein>
    <submittedName>
        <fullName evidence="2">Putative regulation of antimicrobial peptide biosynthetic process</fullName>
    </submittedName>
</protein>